<protein>
    <submittedName>
        <fullName evidence="2">Uncharacterized protein</fullName>
    </submittedName>
</protein>
<comment type="caution">
    <text evidence="2">The sequence shown here is derived from an EMBL/GenBank/DDBJ whole genome shotgun (WGS) entry which is preliminary data.</text>
</comment>
<keyword evidence="1" id="KW-1133">Transmembrane helix</keyword>
<keyword evidence="1" id="KW-0812">Transmembrane</keyword>
<accession>A0A9P4TYN6</accession>
<dbReference type="AlphaFoldDB" id="A0A9P4TYN6"/>
<name>A0A9P4TYN6_9PEZI</name>
<reference evidence="2" key="1">
    <citation type="journal article" date="2020" name="Stud. Mycol.">
        <title>101 Dothideomycetes genomes: a test case for predicting lifestyles and emergence of pathogens.</title>
        <authorList>
            <person name="Haridas S."/>
            <person name="Albert R."/>
            <person name="Binder M."/>
            <person name="Bloem J."/>
            <person name="Labutti K."/>
            <person name="Salamov A."/>
            <person name="Andreopoulos B."/>
            <person name="Baker S."/>
            <person name="Barry K."/>
            <person name="Bills G."/>
            <person name="Bluhm B."/>
            <person name="Cannon C."/>
            <person name="Castanera R."/>
            <person name="Culley D."/>
            <person name="Daum C."/>
            <person name="Ezra D."/>
            <person name="Gonzalez J."/>
            <person name="Henrissat B."/>
            <person name="Kuo A."/>
            <person name="Liang C."/>
            <person name="Lipzen A."/>
            <person name="Lutzoni F."/>
            <person name="Magnuson J."/>
            <person name="Mondo S."/>
            <person name="Nolan M."/>
            <person name="Ohm R."/>
            <person name="Pangilinan J."/>
            <person name="Park H.-J."/>
            <person name="Ramirez L."/>
            <person name="Alfaro M."/>
            <person name="Sun H."/>
            <person name="Tritt A."/>
            <person name="Yoshinaga Y."/>
            <person name="Zwiers L.-H."/>
            <person name="Turgeon B."/>
            <person name="Goodwin S."/>
            <person name="Spatafora J."/>
            <person name="Crous P."/>
            <person name="Grigoriev I."/>
        </authorList>
    </citation>
    <scope>NUCLEOTIDE SEQUENCE</scope>
    <source>
        <strain evidence="2">CBS 130266</strain>
    </source>
</reference>
<dbReference type="OrthoDB" id="5227396at2759"/>
<dbReference type="Proteomes" id="UP000800235">
    <property type="component" value="Unassembled WGS sequence"/>
</dbReference>
<proteinExistence type="predicted"/>
<evidence type="ECO:0000313" key="3">
    <source>
        <dbReference type="Proteomes" id="UP000800235"/>
    </source>
</evidence>
<gene>
    <name evidence="2" type="ORF">EJ08DRAFT_660695</name>
</gene>
<feature type="transmembrane region" description="Helical" evidence="1">
    <location>
        <begin position="109"/>
        <end position="127"/>
    </location>
</feature>
<keyword evidence="1" id="KW-0472">Membrane</keyword>
<feature type="transmembrane region" description="Helical" evidence="1">
    <location>
        <begin position="134"/>
        <end position="155"/>
    </location>
</feature>
<organism evidence="2 3">
    <name type="scientific">Tothia fuscella</name>
    <dbReference type="NCBI Taxonomy" id="1048955"/>
    <lineage>
        <taxon>Eukaryota</taxon>
        <taxon>Fungi</taxon>
        <taxon>Dikarya</taxon>
        <taxon>Ascomycota</taxon>
        <taxon>Pezizomycotina</taxon>
        <taxon>Dothideomycetes</taxon>
        <taxon>Pleosporomycetidae</taxon>
        <taxon>Venturiales</taxon>
        <taxon>Cylindrosympodiaceae</taxon>
        <taxon>Tothia</taxon>
    </lineage>
</organism>
<feature type="transmembrane region" description="Helical" evidence="1">
    <location>
        <begin position="20"/>
        <end position="42"/>
    </location>
</feature>
<keyword evidence="3" id="KW-1185">Reference proteome</keyword>
<sequence length="195" mass="21911">MVTKATGPVPASSIPLRQLSALPLIALLYTSTTPFTPFYWLLSIEGTYLLDRLFSGALLLSACYFQYQITTQTYPVTVILPTSTSTSIRSGTVHHNGDDVVFFYKPSEYWYWIAGEVLLLSIGQWSGFEYVRRLIAVGTVATLWGIGWVCTPIWIKQTAWNNLKRIWFWIAVEEVMRVGLGAVGNSMKGQESVEE</sequence>
<evidence type="ECO:0000313" key="2">
    <source>
        <dbReference type="EMBL" id="KAF2430491.1"/>
    </source>
</evidence>
<evidence type="ECO:0000256" key="1">
    <source>
        <dbReference type="SAM" id="Phobius"/>
    </source>
</evidence>
<dbReference type="EMBL" id="MU007038">
    <property type="protein sequence ID" value="KAF2430491.1"/>
    <property type="molecule type" value="Genomic_DNA"/>
</dbReference>